<dbReference type="KEGG" id="parq:DSM112329_05152"/>
<keyword evidence="2" id="KW-0732">Signal</keyword>
<evidence type="ECO:0000313" key="3">
    <source>
        <dbReference type="EMBL" id="XAY08254.1"/>
    </source>
</evidence>
<protein>
    <submittedName>
        <fullName evidence="3">Uncharacterized protein</fullName>
    </submittedName>
</protein>
<organism evidence="3">
    <name type="scientific">Paraconexibacter sp. AEG42_29</name>
    <dbReference type="NCBI Taxonomy" id="2997339"/>
    <lineage>
        <taxon>Bacteria</taxon>
        <taxon>Bacillati</taxon>
        <taxon>Actinomycetota</taxon>
        <taxon>Thermoleophilia</taxon>
        <taxon>Solirubrobacterales</taxon>
        <taxon>Paraconexibacteraceae</taxon>
        <taxon>Paraconexibacter</taxon>
    </lineage>
</organism>
<feature type="compositionally biased region" description="Pro residues" evidence="1">
    <location>
        <begin position="262"/>
        <end position="271"/>
    </location>
</feature>
<dbReference type="EMBL" id="CP114014">
    <property type="protein sequence ID" value="XAY08254.1"/>
    <property type="molecule type" value="Genomic_DNA"/>
</dbReference>
<evidence type="ECO:0000256" key="1">
    <source>
        <dbReference type="SAM" id="MobiDB-lite"/>
    </source>
</evidence>
<evidence type="ECO:0000256" key="2">
    <source>
        <dbReference type="SAM" id="SignalP"/>
    </source>
</evidence>
<proteinExistence type="predicted"/>
<accession>A0AAU7B3X5</accession>
<feature type="signal peptide" evidence="2">
    <location>
        <begin position="1"/>
        <end position="23"/>
    </location>
</feature>
<feature type="region of interest" description="Disordered" evidence="1">
    <location>
        <begin position="251"/>
        <end position="285"/>
    </location>
</feature>
<gene>
    <name evidence="3" type="ORF">DSM112329_05152</name>
</gene>
<name>A0AAU7B3X5_9ACTN</name>
<reference evidence="3" key="1">
    <citation type="submission" date="2022-12" db="EMBL/GenBank/DDBJ databases">
        <title>Paraconexibacter alkalitolerans sp. nov. and Baekduia alba sp. nov., isolated from soil and emended description of the genera Paraconexibacter (Chun et al., 2020) and Baekduia (An et al., 2020).</title>
        <authorList>
            <person name="Vieira S."/>
            <person name="Huber K.J."/>
            <person name="Geppert A."/>
            <person name="Wolf J."/>
            <person name="Neumann-Schaal M."/>
            <person name="Muesken M."/>
            <person name="Overmann J."/>
        </authorList>
    </citation>
    <scope>NUCLEOTIDE SEQUENCE</scope>
    <source>
        <strain evidence="3">AEG42_29</strain>
    </source>
</reference>
<sequence length="448" mass="46068">MQGMGIRRIGAALGALAVIGAFAPSGAAADTTSPSWNCRASVAYVLTNLGIAPLNRIEPFAANGQPTNSAMPDNPVCADDTQAVPHIEVNQDPLSALVKLDADAVKGVTQIDPDIAAARDQTATATVAATDVDLTLASIPIHVDAILSSATVKCQAGVPTFQSTSLVAGLEIAGQAVPLQEGLVQISTVVNGSPLAQLVRIQIGGKDGVTTGDATTDIQTRTQTAIRVELLNVTGSAPLAAIVLGEAKVSRQGRTCDADSTPPGPVGPSPNDPNSGNTVTVTTPGGTTTPSIIYVPIMTTGGDGSGSGTGQTTTIELNGQNGGCGKLSMYFAVPKKPKFRSSVYGNRVVTRGRLISCGGKPIVGGRVDVYHVIKGKTTRIRKTGVRSRAGGLITLILPLNLTTRKIVFEYRGNLASSKITSSQSLSLTVRYKGKVITKEPGPVRKPSF</sequence>
<feature type="chain" id="PRO_5043761493" evidence="2">
    <location>
        <begin position="24"/>
        <end position="448"/>
    </location>
</feature>
<dbReference type="AlphaFoldDB" id="A0AAU7B3X5"/>
<feature type="compositionally biased region" description="Low complexity" evidence="1">
    <location>
        <begin position="272"/>
        <end position="285"/>
    </location>
</feature>